<dbReference type="VEuPathDB" id="FungiDB:EMCG_09126"/>
<dbReference type="Proteomes" id="UP000034164">
    <property type="component" value="Unassembled WGS sequence"/>
</dbReference>
<sequence length="78" mass="8306">MPEDQIRHIAEKHKLCPFSNEAIMDCGPPLAGLGDGNDVDMLAVLAEEGDGTDSSYHEAGLSIIDHADSAPTPKLLTY</sequence>
<dbReference type="AlphaFoldDB" id="A0A0G2I439"/>
<proteinExistence type="predicted"/>
<name>A0A0G2I439_9EURO</name>
<dbReference type="EMBL" id="LCZI01000712">
    <property type="protein sequence ID" value="KKZ64970.1"/>
    <property type="molecule type" value="Genomic_DNA"/>
</dbReference>
<evidence type="ECO:0000313" key="1">
    <source>
        <dbReference type="EMBL" id="KKZ64970.1"/>
    </source>
</evidence>
<evidence type="ECO:0000313" key="2">
    <source>
        <dbReference type="Proteomes" id="UP000034164"/>
    </source>
</evidence>
<gene>
    <name evidence="1" type="ORF">EMCG_09126</name>
</gene>
<reference evidence="2" key="1">
    <citation type="journal article" date="2015" name="PLoS Genet.">
        <title>The dynamic genome and transcriptome of the human fungal pathogen Blastomyces and close relative Emmonsia.</title>
        <authorList>
            <person name="Munoz J.F."/>
            <person name="Gauthier G.M."/>
            <person name="Desjardins C.A."/>
            <person name="Gallo J.E."/>
            <person name="Holder J."/>
            <person name="Sullivan T.D."/>
            <person name="Marty A.J."/>
            <person name="Carmen J.C."/>
            <person name="Chen Z."/>
            <person name="Ding L."/>
            <person name="Gujja S."/>
            <person name="Magrini V."/>
            <person name="Misas E."/>
            <person name="Mitreva M."/>
            <person name="Priest M."/>
            <person name="Saif S."/>
            <person name="Whiston E.A."/>
            <person name="Young S."/>
            <person name="Zeng Q."/>
            <person name="Goldman W.E."/>
            <person name="Mardis E.R."/>
            <person name="Taylor J.W."/>
            <person name="McEwen J.G."/>
            <person name="Clay O.K."/>
            <person name="Klein B.S."/>
            <person name="Cuomo C.A."/>
        </authorList>
    </citation>
    <scope>NUCLEOTIDE SEQUENCE [LARGE SCALE GENOMIC DNA]</scope>
    <source>
        <strain evidence="2">UAMH 3008</strain>
    </source>
</reference>
<organism evidence="1 2">
    <name type="scientific">[Emmonsia] crescens</name>
    <dbReference type="NCBI Taxonomy" id="73230"/>
    <lineage>
        <taxon>Eukaryota</taxon>
        <taxon>Fungi</taxon>
        <taxon>Dikarya</taxon>
        <taxon>Ascomycota</taxon>
        <taxon>Pezizomycotina</taxon>
        <taxon>Eurotiomycetes</taxon>
        <taxon>Eurotiomycetidae</taxon>
        <taxon>Onygenales</taxon>
        <taxon>Ajellomycetaceae</taxon>
        <taxon>Emergomyces</taxon>
    </lineage>
</organism>
<comment type="caution">
    <text evidence="1">The sequence shown here is derived from an EMBL/GenBank/DDBJ whole genome shotgun (WGS) entry which is preliminary data.</text>
</comment>
<accession>A0A0G2I439</accession>
<protein>
    <submittedName>
        <fullName evidence="1">Uncharacterized protein</fullName>
    </submittedName>
</protein>